<evidence type="ECO:0000313" key="1">
    <source>
        <dbReference type="EMBL" id="RHW50885.1"/>
    </source>
</evidence>
<name>A0ABX9LUN0_9LACO</name>
<dbReference type="Proteomes" id="UP000283380">
    <property type="component" value="Unassembled WGS sequence"/>
</dbReference>
<evidence type="ECO:0000313" key="2">
    <source>
        <dbReference type="Proteomes" id="UP000283380"/>
    </source>
</evidence>
<reference evidence="1 2" key="1">
    <citation type="submission" date="2018-07" db="EMBL/GenBank/DDBJ databases">
        <title>Genome sequences of six Lactobacillus spp. isolated from bumble bee guts.</title>
        <authorList>
            <person name="Motta E.V.S."/>
            <person name="Moran N.A."/>
        </authorList>
    </citation>
    <scope>NUCLEOTIDE SEQUENCE [LARGE SCALE GENOMIC DNA]</scope>
    <source>
        <strain evidence="1 2">BI-4G</strain>
    </source>
</reference>
<sequence>MKKANPTTLDGSRLASTQCKLSITKILKNTRIEVKKDLQAKKISSEFFFRYQDSTQIANRTKL</sequence>
<keyword evidence="2" id="KW-1185">Reference proteome</keyword>
<organism evidence="1 2">
    <name type="scientific">Lactobacillus bombicola</name>
    <dbReference type="NCBI Taxonomy" id="1505723"/>
    <lineage>
        <taxon>Bacteria</taxon>
        <taxon>Bacillati</taxon>
        <taxon>Bacillota</taxon>
        <taxon>Bacilli</taxon>
        <taxon>Lactobacillales</taxon>
        <taxon>Lactobacillaceae</taxon>
        <taxon>Lactobacillus</taxon>
    </lineage>
</organism>
<gene>
    <name evidence="1" type="ORF">DS834_06315</name>
</gene>
<proteinExistence type="predicted"/>
<protein>
    <submittedName>
        <fullName evidence="1">Uncharacterized protein</fullName>
    </submittedName>
</protein>
<dbReference type="EMBL" id="QOCU01000006">
    <property type="protein sequence ID" value="RHW50885.1"/>
    <property type="molecule type" value="Genomic_DNA"/>
</dbReference>
<accession>A0ABX9LUN0</accession>
<comment type="caution">
    <text evidence="1">The sequence shown here is derived from an EMBL/GenBank/DDBJ whole genome shotgun (WGS) entry which is preliminary data.</text>
</comment>